<dbReference type="InterPro" id="IPR016032">
    <property type="entry name" value="Sig_transdc_resp-reg_C-effctor"/>
</dbReference>
<dbReference type="PANTHER" id="PTHR42912">
    <property type="entry name" value="METHYLTRANSFERASE"/>
    <property type="match status" value="1"/>
</dbReference>
<evidence type="ECO:0000313" key="5">
    <source>
        <dbReference type="Proteomes" id="UP000182975"/>
    </source>
</evidence>
<dbReference type="InterPro" id="IPR029063">
    <property type="entry name" value="SAM-dependent_MTases_sf"/>
</dbReference>
<dbReference type="PROSITE" id="PS51755">
    <property type="entry name" value="OMPR_PHOB"/>
    <property type="match status" value="1"/>
</dbReference>
<dbReference type="CDD" id="cd00383">
    <property type="entry name" value="trans_reg_C"/>
    <property type="match status" value="1"/>
</dbReference>
<protein>
    <submittedName>
        <fullName evidence="4">Response regulators consisting of a CheY-like receiver domain and a winged-helix DNA-binding domain</fullName>
    </submittedName>
</protein>
<dbReference type="GO" id="GO:0000160">
    <property type="term" value="P:phosphorelay signal transduction system"/>
    <property type="evidence" value="ECO:0007669"/>
    <property type="project" value="InterPro"/>
</dbReference>
<dbReference type="Pfam" id="PF00486">
    <property type="entry name" value="Trans_reg_C"/>
    <property type="match status" value="1"/>
</dbReference>
<dbReference type="GO" id="GO:0006355">
    <property type="term" value="P:regulation of DNA-templated transcription"/>
    <property type="evidence" value="ECO:0007669"/>
    <property type="project" value="InterPro"/>
</dbReference>
<feature type="DNA-binding region" description="OmpR/PhoB-type" evidence="2">
    <location>
        <begin position="277"/>
        <end position="376"/>
    </location>
</feature>
<keyword evidence="5" id="KW-1185">Reference proteome</keyword>
<organism evidence="4 5">
    <name type="scientific">Denitrobacterium detoxificans</name>
    <dbReference type="NCBI Taxonomy" id="79604"/>
    <lineage>
        <taxon>Bacteria</taxon>
        <taxon>Bacillati</taxon>
        <taxon>Actinomycetota</taxon>
        <taxon>Coriobacteriia</taxon>
        <taxon>Eggerthellales</taxon>
        <taxon>Eggerthellaceae</taxon>
        <taxon>Denitrobacterium</taxon>
    </lineage>
</organism>
<dbReference type="SUPFAM" id="SSF53335">
    <property type="entry name" value="S-adenosyl-L-methionine-dependent methyltransferases"/>
    <property type="match status" value="1"/>
</dbReference>
<dbReference type="PANTHER" id="PTHR42912:SF80">
    <property type="entry name" value="METHYLTRANSFERASE DOMAIN-CONTAINING PROTEIN"/>
    <property type="match status" value="1"/>
</dbReference>
<accession>A0A1H8SG90</accession>
<evidence type="ECO:0000256" key="1">
    <source>
        <dbReference type="ARBA" id="ARBA00023125"/>
    </source>
</evidence>
<sequence>MSEVKERQSLEYWAGRAPEYSELHMKSYRSDKRMRFASQVAMSLPAEDNIKALDIGCGSGFMTMLLIDAGCSATGVDFSEEMLAMARKNLAKRGYEAELMCMNAHKLEFPDGSFDFIVSRNVTWILEDVDAVYAEVMRVLAEGGVFLNLDANYGKAFNEAEARGETPTHPTQSLEQLLMRNDIARDLPITLVDRPQWDIEQFWKLGASEIRCRRLGAGQNTPGSAQFALEVHKGRSGLGDDANCVNALDTPSQPVLREEGSGADASALEARAKVMLVDYMKMGVFEFDPRKFVVRKEGVPVKLTPKEFNLLLTLARNAGSVVSSDALVKAAWGSEYSDGHANVAVYVSRIRRKIEEDPKNPRYLMTRWASGYVFFPDGRE</sequence>
<feature type="domain" description="OmpR/PhoB-type" evidence="3">
    <location>
        <begin position="277"/>
        <end position="376"/>
    </location>
</feature>
<keyword evidence="1 2" id="KW-0238">DNA-binding</keyword>
<dbReference type="AlphaFoldDB" id="A0A1H8SG90"/>
<dbReference type="GO" id="GO:0008757">
    <property type="term" value="F:S-adenosylmethionine-dependent methyltransferase activity"/>
    <property type="evidence" value="ECO:0007669"/>
    <property type="project" value="InterPro"/>
</dbReference>
<dbReference type="Gene3D" id="3.40.50.150">
    <property type="entry name" value="Vaccinia Virus protein VP39"/>
    <property type="match status" value="1"/>
</dbReference>
<evidence type="ECO:0000259" key="3">
    <source>
        <dbReference type="PROSITE" id="PS51755"/>
    </source>
</evidence>
<evidence type="ECO:0000256" key="2">
    <source>
        <dbReference type="PROSITE-ProRule" id="PRU01091"/>
    </source>
</evidence>
<dbReference type="SMART" id="SM00862">
    <property type="entry name" value="Trans_reg_C"/>
    <property type="match status" value="1"/>
</dbReference>
<name>A0A1H8SG90_9ACTN</name>
<dbReference type="Gene3D" id="1.10.10.10">
    <property type="entry name" value="Winged helix-like DNA-binding domain superfamily/Winged helix DNA-binding domain"/>
    <property type="match status" value="1"/>
</dbReference>
<dbReference type="InterPro" id="IPR050508">
    <property type="entry name" value="Methyltransf_Superfamily"/>
</dbReference>
<dbReference type="InterPro" id="IPR001867">
    <property type="entry name" value="OmpR/PhoB-type_DNA-bd"/>
</dbReference>
<dbReference type="EMBL" id="FOEC01000006">
    <property type="protein sequence ID" value="SEO77750.1"/>
    <property type="molecule type" value="Genomic_DNA"/>
</dbReference>
<dbReference type="SUPFAM" id="SSF46894">
    <property type="entry name" value="C-terminal effector domain of the bipartite response regulators"/>
    <property type="match status" value="1"/>
</dbReference>
<proteinExistence type="predicted"/>
<dbReference type="OrthoDB" id="3177361at2"/>
<dbReference type="Proteomes" id="UP000182975">
    <property type="component" value="Unassembled WGS sequence"/>
</dbReference>
<reference evidence="5" key="1">
    <citation type="submission" date="2016-10" db="EMBL/GenBank/DDBJ databases">
        <authorList>
            <person name="Varghese N."/>
        </authorList>
    </citation>
    <scope>NUCLEOTIDE SEQUENCE [LARGE SCALE GENOMIC DNA]</scope>
    <source>
        <strain evidence="5">DSM 21843</strain>
    </source>
</reference>
<dbReference type="Pfam" id="PF08241">
    <property type="entry name" value="Methyltransf_11"/>
    <property type="match status" value="1"/>
</dbReference>
<gene>
    <name evidence="4" type="ORF">SAMN02910314_01179</name>
</gene>
<dbReference type="GO" id="GO:0003677">
    <property type="term" value="F:DNA binding"/>
    <property type="evidence" value="ECO:0007669"/>
    <property type="project" value="UniProtKB-UniRule"/>
</dbReference>
<dbReference type="RefSeq" id="WP_082867892.1">
    <property type="nucleotide sequence ID" value="NZ_CP011402.1"/>
</dbReference>
<dbReference type="InterPro" id="IPR036388">
    <property type="entry name" value="WH-like_DNA-bd_sf"/>
</dbReference>
<evidence type="ECO:0000313" key="4">
    <source>
        <dbReference type="EMBL" id="SEO77750.1"/>
    </source>
</evidence>
<dbReference type="InterPro" id="IPR013216">
    <property type="entry name" value="Methyltransf_11"/>
</dbReference>
<dbReference type="CDD" id="cd02440">
    <property type="entry name" value="AdoMet_MTases"/>
    <property type="match status" value="1"/>
</dbReference>